<evidence type="ECO:0000313" key="2">
    <source>
        <dbReference type="Proteomes" id="UP000266861"/>
    </source>
</evidence>
<dbReference type="AlphaFoldDB" id="A0A397JBR3"/>
<evidence type="ECO:0000313" key="1">
    <source>
        <dbReference type="EMBL" id="RHZ85779.1"/>
    </source>
</evidence>
<dbReference type="Gene3D" id="1.25.40.10">
    <property type="entry name" value="Tetratricopeptide repeat domain"/>
    <property type="match status" value="1"/>
</dbReference>
<protein>
    <submittedName>
        <fullName evidence="1">Uncharacterized protein</fullName>
    </submittedName>
</protein>
<sequence>MFQLKTNEREWKTRMDDLKIENAIRNENIPFYKYSEFHKVKLITVNIFKATYEISQKTVALKNIYLYDDNKFALDNLINDYGIGTVVDVDYQMALKFFNLAVNETISYSSNSSSGRKLYNINKEICTISLAHIEEKAFELHSKSADKGNIIAQTNVGVCYDLGITKDEDKVFQCYIKSALAGNIDAIFSVGA</sequence>
<dbReference type="Pfam" id="PF08238">
    <property type="entry name" value="Sel1"/>
    <property type="match status" value="3"/>
</dbReference>
<dbReference type="InterPro" id="IPR011990">
    <property type="entry name" value="TPR-like_helical_dom_sf"/>
</dbReference>
<organism evidence="1 2">
    <name type="scientific">Diversispora epigaea</name>
    <dbReference type="NCBI Taxonomy" id="1348612"/>
    <lineage>
        <taxon>Eukaryota</taxon>
        <taxon>Fungi</taxon>
        <taxon>Fungi incertae sedis</taxon>
        <taxon>Mucoromycota</taxon>
        <taxon>Glomeromycotina</taxon>
        <taxon>Glomeromycetes</taxon>
        <taxon>Diversisporales</taxon>
        <taxon>Diversisporaceae</taxon>
        <taxon>Diversispora</taxon>
    </lineage>
</organism>
<dbReference type="Proteomes" id="UP000266861">
    <property type="component" value="Unassembled WGS sequence"/>
</dbReference>
<comment type="caution">
    <text evidence="1">The sequence shown here is derived from an EMBL/GenBank/DDBJ whole genome shotgun (WGS) entry which is preliminary data.</text>
</comment>
<gene>
    <name evidence="1" type="ORF">Glove_60g116</name>
</gene>
<accession>A0A397JBR3</accession>
<reference evidence="1 2" key="1">
    <citation type="submission" date="2018-08" db="EMBL/GenBank/DDBJ databases">
        <title>Genome and evolution of the arbuscular mycorrhizal fungus Diversispora epigaea (formerly Glomus versiforme) and its bacterial endosymbionts.</title>
        <authorList>
            <person name="Sun X."/>
            <person name="Fei Z."/>
            <person name="Harrison M."/>
        </authorList>
    </citation>
    <scope>NUCLEOTIDE SEQUENCE [LARGE SCALE GENOMIC DNA]</scope>
    <source>
        <strain evidence="1 2">IT104</strain>
    </source>
</reference>
<dbReference type="EMBL" id="PQFF01000057">
    <property type="protein sequence ID" value="RHZ85779.1"/>
    <property type="molecule type" value="Genomic_DNA"/>
</dbReference>
<dbReference type="SUPFAM" id="SSF81901">
    <property type="entry name" value="HCP-like"/>
    <property type="match status" value="1"/>
</dbReference>
<dbReference type="InterPro" id="IPR006597">
    <property type="entry name" value="Sel1-like"/>
</dbReference>
<proteinExistence type="predicted"/>
<name>A0A397JBR3_9GLOM</name>
<keyword evidence="2" id="KW-1185">Reference proteome</keyword>